<keyword evidence="2" id="KW-1185">Reference proteome</keyword>
<dbReference type="Proteomes" id="UP000243904">
    <property type="component" value="Chromosome I"/>
</dbReference>
<sequence>MYQLHHFPAMLSAIDFYLVMLSRWRAQWPARRVRAPKSQSLSTG</sequence>
<evidence type="ECO:0000313" key="1">
    <source>
        <dbReference type="EMBL" id="SDT50001.1"/>
    </source>
</evidence>
<proteinExistence type="predicted"/>
<protein>
    <submittedName>
        <fullName evidence="1">Uncharacterized protein</fullName>
    </submittedName>
</protein>
<dbReference type="AlphaFoldDB" id="A0A1H2AVQ8"/>
<name>A0A1H2AVQ8_9BRAD</name>
<gene>
    <name evidence="1" type="ORF">SAMN05444158_6525</name>
</gene>
<organism evidence="1 2">
    <name type="scientific">Bradyrhizobium canariense</name>
    <dbReference type="NCBI Taxonomy" id="255045"/>
    <lineage>
        <taxon>Bacteria</taxon>
        <taxon>Pseudomonadati</taxon>
        <taxon>Pseudomonadota</taxon>
        <taxon>Alphaproteobacteria</taxon>
        <taxon>Hyphomicrobiales</taxon>
        <taxon>Nitrobacteraceae</taxon>
        <taxon>Bradyrhizobium</taxon>
    </lineage>
</organism>
<dbReference type="EMBL" id="LT629750">
    <property type="protein sequence ID" value="SDT50001.1"/>
    <property type="molecule type" value="Genomic_DNA"/>
</dbReference>
<reference evidence="2" key="1">
    <citation type="submission" date="2016-10" db="EMBL/GenBank/DDBJ databases">
        <authorList>
            <person name="Varghese N."/>
            <person name="Submissions S."/>
        </authorList>
    </citation>
    <scope>NUCLEOTIDE SEQUENCE [LARGE SCALE GENOMIC DNA]</scope>
    <source>
        <strain evidence="2">GAS369</strain>
    </source>
</reference>
<evidence type="ECO:0000313" key="2">
    <source>
        <dbReference type="Proteomes" id="UP000243904"/>
    </source>
</evidence>
<accession>A0A1H2AVQ8</accession>